<dbReference type="InterPro" id="IPR036259">
    <property type="entry name" value="MFS_trans_sf"/>
</dbReference>
<name>A0A1G2MYU8_9BACT</name>
<feature type="transmembrane region" description="Helical" evidence="4">
    <location>
        <begin position="88"/>
        <end position="109"/>
    </location>
</feature>
<feature type="transmembrane region" description="Helical" evidence="4">
    <location>
        <begin position="388"/>
        <end position="408"/>
    </location>
</feature>
<proteinExistence type="predicted"/>
<reference evidence="6 7" key="1">
    <citation type="journal article" date="2016" name="Nat. Commun.">
        <title>Thousands of microbial genomes shed light on interconnected biogeochemical processes in an aquifer system.</title>
        <authorList>
            <person name="Anantharaman K."/>
            <person name="Brown C.T."/>
            <person name="Hug L.A."/>
            <person name="Sharon I."/>
            <person name="Castelle C.J."/>
            <person name="Probst A.J."/>
            <person name="Thomas B.C."/>
            <person name="Singh A."/>
            <person name="Wilkins M.J."/>
            <person name="Karaoz U."/>
            <person name="Brodie E.L."/>
            <person name="Williams K.H."/>
            <person name="Hubbard S.S."/>
            <person name="Banfield J.F."/>
        </authorList>
    </citation>
    <scope>NUCLEOTIDE SEQUENCE [LARGE SCALE GENOMIC DNA]</scope>
</reference>
<evidence type="ECO:0000256" key="2">
    <source>
        <dbReference type="ARBA" id="ARBA00022989"/>
    </source>
</evidence>
<evidence type="ECO:0000313" key="6">
    <source>
        <dbReference type="EMBL" id="OHA29037.1"/>
    </source>
</evidence>
<evidence type="ECO:0000313" key="7">
    <source>
        <dbReference type="Proteomes" id="UP000178089"/>
    </source>
</evidence>
<evidence type="ECO:0000256" key="3">
    <source>
        <dbReference type="ARBA" id="ARBA00023136"/>
    </source>
</evidence>
<dbReference type="AlphaFoldDB" id="A0A1G2MYU8"/>
<feature type="transmembrane region" description="Helical" evidence="4">
    <location>
        <begin position="115"/>
        <end position="137"/>
    </location>
</feature>
<feature type="transmembrane region" description="Helical" evidence="4">
    <location>
        <begin position="149"/>
        <end position="170"/>
    </location>
</feature>
<keyword evidence="1 4" id="KW-0812">Transmembrane</keyword>
<gene>
    <name evidence="6" type="ORF">A3F51_02135</name>
</gene>
<feature type="domain" description="Major facilitator superfamily (MFS) profile" evidence="5">
    <location>
        <begin position="9"/>
        <end position="412"/>
    </location>
</feature>
<feature type="transmembrane region" description="Helical" evidence="4">
    <location>
        <begin position="236"/>
        <end position="259"/>
    </location>
</feature>
<comment type="caution">
    <text evidence="6">The sequence shown here is derived from an EMBL/GenBank/DDBJ whole genome shotgun (WGS) entry which is preliminary data.</text>
</comment>
<feature type="transmembrane region" description="Helical" evidence="4">
    <location>
        <begin position="323"/>
        <end position="346"/>
    </location>
</feature>
<dbReference type="Pfam" id="PF07690">
    <property type="entry name" value="MFS_1"/>
    <property type="match status" value="1"/>
</dbReference>
<dbReference type="PANTHER" id="PTHR24002:SF3">
    <property type="entry name" value="SOLUTE CARRIER FAMILY 22 MEMBER 18"/>
    <property type="match status" value="1"/>
</dbReference>
<dbReference type="STRING" id="1802315.A3F51_02135"/>
<dbReference type="GO" id="GO:0022857">
    <property type="term" value="F:transmembrane transporter activity"/>
    <property type="evidence" value="ECO:0007669"/>
    <property type="project" value="InterPro"/>
</dbReference>
<accession>A0A1G2MYU8</accession>
<organism evidence="6 7">
    <name type="scientific">Candidatus Taylorbacteria bacterium RIFCSPHIGHO2_12_FULL_45_16</name>
    <dbReference type="NCBI Taxonomy" id="1802315"/>
    <lineage>
        <taxon>Bacteria</taxon>
        <taxon>Candidatus Tayloriibacteriota</taxon>
    </lineage>
</organism>
<feature type="transmembrane region" description="Helical" evidence="4">
    <location>
        <begin position="55"/>
        <end position="76"/>
    </location>
</feature>
<dbReference type="Proteomes" id="UP000178089">
    <property type="component" value="Unassembled WGS sequence"/>
</dbReference>
<keyword evidence="2 4" id="KW-1133">Transmembrane helix</keyword>
<dbReference type="EMBL" id="MHRT01000006">
    <property type="protein sequence ID" value="OHA29037.1"/>
    <property type="molecule type" value="Genomic_DNA"/>
</dbReference>
<dbReference type="InterPro" id="IPR011701">
    <property type="entry name" value="MFS"/>
</dbReference>
<dbReference type="PANTHER" id="PTHR24002">
    <property type="entry name" value="SOLUTE CARRIER FAMILY 22 MEMBER 18"/>
    <property type="match status" value="1"/>
</dbReference>
<dbReference type="Gene3D" id="1.20.1250.20">
    <property type="entry name" value="MFS general substrate transporter like domains"/>
    <property type="match status" value="1"/>
</dbReference>
<feature type="transmembrane region" description="Helical" evidence="4">
    <location>
        <begin position="271"/>
        <end position="292"/>
    </location>
</feature>
<keyword evidence="3 4" id="KW-0472">Membrane</keyword>
<feature type="transmembrane region" description="Helical" evidence="4">
    <location>
        <begin position="12"/>
        <end position="35"/>
    </location>
</feature>
<evidence type="ECO:0000259" key="5">
    <source>
        <dbReference type="PROSITE" id="PS50850"/>
    </source>
</evidence>
<evidence type="ECO:0000256" key="1">
    <source>
        <dbReference type="ARBA" id="ARBA00022692"/>
    </source>
</evidence>
<sequence length="412" mass="44600">MHKSNPRRAMPVILFAIFLDLISYGILVPVVPQLFANPASPYYVLSATMPLGYGYILLGFLIAIFPVIQFFSAPILGQYSDIHGRRRVLSLALGGTAVSFVVFAFGIMFKSISLLFISRAIGGIVGGNISVAQAAIADITKPSERARHFGLIGAAYGVGFIIGPVIGGILSDSSLVSWFTIATPFWVAASLSAVNSFLVYTLMNETYFPEKEVVISWGKSILDIIRAYGMKRLRPIFATNFFFNAGITFVATFFSVYLIDRFQMSQLGIGYYIGYAGIWIVISQAVLVPLFSRYFDEIAMLRWSLILGTMGIFSFYLPHSITGLLLTGAFFALANGISMALLPSLASRRAPANIQGEILGINTSVQALAQTAPPVLSGFLAATIAPAAPVYIAGAAVGMAWIVFIAFVRRER</sequence>
<dbReference type="PROSITE" id="PS50850">
    <property type="entry name" value="MFS"/>
    <property type="match status" value="1"/>
</dbReference>
<dbReference type="InterPro" id="IPR020846">
    <property type="entry name" value="MFS_dom"/>
</dbReference>
<protein>
    <recommendedName>
        <fullName evidence="5">Major facilitator superfamily (MFS) profile domain-containing protein</fullName>
    </recommendedName>
</protein>
<feature type="transmembrane region" description="Helical" evidence="4">
    <location>
        <begin position="176"/>
        <end position="202"/>
    </location>
</feature>
<dbReference type="SUPFAM" id="SSF103473">
    <property type="entry name" value="MFS general substrate transporter"/>
    <property type="match status" value="1"/>
</dbReference>
<evidence type="ECO:0000256" key="4">
    <source>
        <dbReference type="SAM" id="Phobius"/>
    </source>
</evidence>